<protein>
    <submittedName>
        <fullName evidence="1">Uncharacterized protein</fullName>
    </submittedName>
</protein>
<sequence>MNLNCGCLSTSSRVRQGAFGICLMRG</sequence>
<gene>
    <name evidence="1" type="ORF">RAM05_03050</name>
</gene>
<dbReference type="AlphaFoldDB" id="A0ABD7Z5H2"/>
<reference evidence="1 2" key="1">
    <citation type="submission" date="2023-08" db="EMBL/GenBank/DDBJ databases">
        <title>Complete genome sequences of 12 bacterial strains from the honey bee gut, resolved with long-read nanopore sequencing.</title>
        <authorList>
            <person name="Kwong W.K."/>
            <person name="Acheampong S."/>
            <person name="Polat M.F."/>
        </authorList>
    </citation>
    <scope>NUCLEOTIDE SEQUENCE [LARGE SCALE GENOMIC DNA]</scope>
    <source>
        <strain evidence="2">wkB9</strain>
    </source>
</reference>
<dbReference type="Proteomes" id="UP001229773">
    <property type="component" value="Chromosome"/>
</dbReference>
<proteinExistence type="predicted"/>
<organism evidence="1 2">
    <name type="scientific">Snodgrassella alvi</name>
    <dbReference type="NCBI Taxonomy" id="1196083"/>
    <lineage>
        <taxon>Bacteria</taxon>
        <taxon>Pseudomonadati</taxon>
        <taxon>Pseudomonadota</taxon>
        <taxon>Betaproteobacteria</taxon>
        <taxon>Neisseriales</taxon>
        <taxon>Neisseriaceae</taxon>
        <taxon>Snodgrassella</taxon>
    </lineage>
</organism>
<dbReference type="EMBL" id="CP132375">
    <property type="protein sequence ID" value="WLS99505.1"/>
    <property type="molecule type" value="Genomic_DNA"/>
</dbReference>
<evidence type="ECO:0000313" key="2">
    <source>
        <dbReference type="Proteomes" id="UP001229773"/>
    </source>
</evidence>
<name>A0ABD7Z5H2_9NEIS</name>
<evidence type="ECO:0000313" key="1">
    <source>
        <dbReference type="EMBL" id="WLS99505.1"/>
    </source>
</evidence>
<accession>A0ABD7Z5H2</accession>